<feature type="compositionally biased region" description="Basic and acidic residues" evidence="2">
    <location>
        <begin position="751"/>
        <end position="765"/>
    </location>
</feature>
<dbReference type="SUPFAM" id="SSF52047">
    <property type="entry name" value="RNI-like"/>
    <property type="match status" value="1"/>
</dbReference>
<dbReference type="Pfam" id="PF23598">
    <property type="entry name" value="LRR_14"/>
    <property type="match status" value="2"/>
</dbReference>
<evidence type="ECO:0000259" key="3">
    <source>
        <dbReference type="Pfam" id="PF23598"/>
    </source>
</evidence>
<feature type="region of interest" description="Disordered" evidence="2">
    <location>
        <begin position="732"/>
        <end position="765"/>
    </location>
</feature>
<evidence type="ECO:0000313" key="5">
    <source>
        <dbReference type="Proteomes" id="UP000636709"/>
    </source>
</evidence>
<organism evidence="4 5">
    <name type="scientific">Digitaria exilis</name>
    <dbReference type="NCBI Taxonomy" id="1010633"/>
    <lineage>
        <taxon>Eukaryota</taxon>
        <taxon>Viridiplantae</taxon>
        <taxon>Streptophyta</taxon>
        <taxon>Embryophyta</taxon>
        <taxon>Tracheophyta</taxon>
        <taxon>Spermatophyta</taxon>
        <taxon>Magnoliopsida</taxon>
        <taxon>Liliopsida</taxon>
        <taxon>Poales</taxon>
        <taxon>Poaceae</taxon>
        <taxon>PACMAD clade</taxon>
        <taxon>Panicoideae</taxon>
        <taxon>Panicodae</taxon>
        <taxon>Paniceae</taxon>
        <taxon>Anthephorinae</taxon>
        <taxon>Digitaria</taxon>
    </lineage>
</organism>
<name>A0A835FT57_9POAL</name>
<keyword evidence="5" id="KW-1185">Reference proteome</keyword>
<keyword evidence="1" id="KW-0677">Repeat</keyword>
<reference evidence="4" key="1">
    <citation type="submission" date="2020-07" db="EMBL/GenBank/DDBJ databases">
        <title>Genome sequence and genetic diversity analysis of an under-domesticated orphan crop, white fonio (Digitaria exilis).</title>
        <authorList>
            <person name="Bennetzen J.L."/>
            <person name="Chen S."/>
            <person name="Ma X."/>
            <person name="Wang X."/>
            <person name="Yssel A.E.J."/>
            <person name="Chaluvadi S.R."/>
            <person name="Johnson M."/>
            <person name="Gangashetty P."/>
            <person name="Hamidou F."/>
            <person name="Sanogo M.D."/>
            <person name="Zwaenepoel A."/>
            <person name="Wallace J."/>
            <person name="Van De Peer Y."/>
            <person name="Van Deynze A."/>
        </authorList>
    </citation>
    <scope>NUCLEOTIDE SEQUENCE</scope>
    <source>
        <tissue evidence="4">Leaves</tissue>
    </source>
</reference>
<protein>
    <recommendedName>
        <fullName evidence="3">Disease resistance R13L4/SHOC-2-like LRR domain-containing protein</fullName>
    </recommendedName>
</protein>
<dbReference type="PANTHER" id="PTHR47186">
    <property type="entry name" value="LEUCINE-RICH REPEAT-CONTAINING PROTEIN 57"/>
    <property type="match status" value="1"/>
</dbReference>
<evidence type="ECO:0000256" key="1">
    <source>
        <dbReference type="ARBA" id="ARBA00022737"/>
    </source>
</evidence>
<proteinExistence type="predicted"/>
<feature type="domain" description="Disease resistance R13L4/SHOC-2-like LRR" evidence="3">
    <location>
        <begin position="327"/>
        <end position="421"/>
    </location>
</feature>
<gene>
    <name evidence="4" type="ORF">HU200_005904</name>
</gene>
<dbReference type="EMBL" id="JACEFO010000414">
    <property type="protein sequence ID" value="KAF8772312.1"/>
    <property type="molecule type" value="Genomic_DNA"/>
</dbReference>
<dbReference type="Proteomes" id="UP000636709">
    <property type="component" value="Unassembled WGS sequence"/>
</dbReference>
<dbReference type="AlphaFoldDB" id="A0A835FT57"/>
<dbReference type="InterPro" id="IPR055414">
    <property type="entry name" value="LRR_R13L4/SHOC2-like"/>
</dbReference>
<comment type="caution">
    <text evidence="4">The sequence shown here is derived from an EMBL/GenBank/DDBJ whole genome shotgun (WGS) entry which is preliminary data.</text>
</comment>
<sequence>MEPTASTVEDMEKMEIEEALSLLASTRERCSEMLQGTPRGHDLSLRCLEFLEKELSYIVACLTAMSLEHVNGETLEWAEKLTSTVSGDLSSALDEADPQRPYTLLRRAAQCFQRKDRQPNQLLSAVAELYRLAESPCRYNHLLTDVTIRGWCEAAGDYEDSGFNPVRFNWFEYRYYSFPYGTYLLALYMVMFPYGHKFEKDGLLVKWVCETGMIDRFMGSEEDVFFSKLVHRSVITHTADNSRHIEADEAGTWQWNVNHLDHQFYASRSAEIGYVYTSTTLNSIAAAAVADRSNEITRSQIQIARRLALYDHHPKILSLLQNLDLSQTRSLAVSGAVSIGSFPLEKFVNLVVLDVEGWENFKDEDLVRVCRSKMFFLVYLSIRNTQVTKLPPEIKELYSLQVLDASNTQVTELPMDIMELRLRRLDLRGTPIRQLTESKQILRLHSCLQTLLLGGEGMISSTETATRMPHDLWHFWYLCTLATVDLREQPASFTRALGDLHFLTVLAITWSFHQSSDIDYCEALLSSINRLSKLESLTIHCGLGCSMDFLDSLSRPYWVLKKFKVTLGRFACVPQLFHEFTGLSFVQITVCKLDAHDLKILRGLGVLKCLVLGLDFIPKEAIVINNEGFRALQRFSIYCPVPWLTFDTEAMPKLTYLQMEFHACPTYPVSVPMGISNLCNLAKVALWYNVRYANNSSIKRTVEAVKEEVAKCRNTMQMPSLFINGIEQGDVEEVDEETGSATGAPSGTCARSEDDVQDVKETTKA</sequence>
<accession>A0A835FT57</accession>
<dbReference type="InterPro" id="IPR032675">
    <property type="entry name" value="LRR_dom_sf"/>
</dbReference>
<evidence type="ECO:0000256" key="2">
    <source>
        <dbReference type="SAM" id="MobiDB-lite"/>
    </source>
</evidence>
<dbReference type="PANTHER" id="PTHR47186:SF3">
    <property type="entry name" value="OS09G0267800 PROTEIN"/>
    <property type="match status" value="1"/>
</dbReference>
<dbReference type="OrthoDB" id="689447at2759"/>
<dbReference type="Gene3D" id="3.80.10.10">
    <property type="entry name" value="Ribonuclease Inhibitor"/>
    <property type="match status" value="1"/>
</dbReference>
<feature type="domain" description="Disease resistance R13L4/SHOC-2-like LRR" evidence="3">
    <location>
        <begin position="422"/>
        <end position="714"/>
    </location>
</feature>
<evidence type="ECO:0000313" key="4">
    <source>
        <dbReference type="EMBL" id="KAF8772312.1"/>
    </source>
</evidence>